<accession>A0AAV4CJQ4</accession>
<evidence type="ECO:0000313" key="2">
    <source>
        <dbReference type="Proteomes" id="UP000735302"/>
    </source>
</evidence>
<name>A0AAV4CJQ4_9GAST</name>
<reference evidence="1 2" key="1">
    <citation type="journal article" date="2021" name="Elife">
        <title>Chloroplast acquisition without the gene transfer in kleptoplastic sea slugs, Plakobranchus ocellatus.</title>
        <authorList>
            <person name="Maeda T."/>
            <person name="Takahashi S."/>
            <person name="Yoshida T."/>
            <person name="Shimamura S."/>
            <person name="Takaki Y."/>
            <person name="Nagai Y."/>
            <person name="Toyoda A."/>
            <person name="Suzuki Y."/>
            <person name="Arimoto A."/>
            <person name="Ishii H."/>
            <person name="Satoh N."/>
            <person name="Nishiyama T."/>
            <person name="Hasebe M."/>
            <person name="Maruyama T."/>
            <person name="Minagawa J."/>
            <person name="Obokata J."/>
            <person name="Shigenobu S."/>
        </authorList>
    </citation>
    <scope>NUCLEOTIDE SEQUENCE [LARGE SCALE GENOMIC DNA]</scope>
</reference>
<protein>
    <submittedName>
        <fullName evidence="1">Uncharacterized protein</fullName>
    </submittedName>
</protein>
<organism evidence="1 2">
    <name type="scientific">Plakobranchus ocellatus</name>
    <dbReference type="NCBI Taxonomy" id="259542"/>
    <lineage>
        <taxon>Eukaryota</taxon>
        <taxon>Metazoa</taxon>
        <taxon>Spiralia</taxon>
        <taxon>Lophotrochozoa</taxon>
        <taxon>Mollusca</taxon>
        <taxon>Gastropoda</taxon>
        <taxon>Heterobranchia</taxon>
        <taxon>Euthyneura</taxon>
        <taxon>Panpulmonata</taxon>
        <taxon>Sacoglossa</taxon>
        <taxon>Placobranchoidea</taxon>
        <taxon>Plakobranchidae</taxon>
        <taxon>Plakobranchus</taxon>
    </lineage>
</organism>
<dbReference type="Proteomes" id="UP000735302">
    <property type="component" value="Unassembled WGS sequence"/>
</dbReference>
<gene>
    <name evidence="1" type="ORF">PoB_005824600</name>
</gene>
<evidence type="ECO:0000313" key="1">
    <source>
        <dbReference type="EMBL" id="GFO31741.1"/>
    </source>
</evidence>
<keyword evidence="2" id="KW-1185">Reference proteome</keyword>
<dbReference type="AlphaFoldDB" id="A0AAV4CJQ4"/>
<dbReference type="EMBL" id="BLXT01006426">
    <property type="protein sequence ID" value="GFO31741.1"/>
    <property type="molecule type" value="Genomic_DNA"/>
</dbReference>
<sequence length="75" mass="8314">MKQTSRAWSPVVTLGMEVQQKLDCLLDGVSRDPYTMLTLLFSGNSERRSDGQSVCSWTATWGDLHGCFSSSKRGL</sequence>
<proteinExistence type="predicted"/>
<comment type="caution">
    <text evidence="1">The sequence shown here is derived from an EMBL/GenBank/DDBJ whole genome shotgun (WGS) entry which is preliminary data.</text>
</comment>